<evidence type="ECO:0000256" key="3">
    <source>
        <dbReference type="ARBA" id="ARBA00022827"/>
    </source>
</evidence>
<dbReference type="InterPro" id="IPR036188">
    <property type="entry name" value="FAD/NAD-bd_sf"/>
</dbReference>
<keyword evidence="9" id="KW-1185">Reference proteome</keyword>
<dbReference type="Proteomes" id="UP000800041">
    <property type="component" value="Unassembled WGS sequence"/>
</dbReference>
<dbReference type="InterPro" id="IPR002938">
    <property type="entry name" value="FAD-bd"/>
</dbReference>
<dbReference type="InterPro" id="IPR050493">
    <property type="entry name" value="FAD-dep_Monooxygenase_BioMet"/>
</dbReference>
<accession>A0A6G1GVM9</accession>
<keyword evidence="2" id="KW-0285">Flavoprotein</keyword>
<keyword evidence="4" id="KW-0560">Oxidoreductase</keyword>
<dbReference type="AlphaFoldDB" id="A0A6G1GVM9"/>
<feature type="domain" description="FAD-binding" evidence="7">
    <location>
        <begin position="16"/>
        <end position="368"/>
    </location>
</feature>
<dbReference type="GO" id="GO:0071949">
    <property type="term" value="F:FAD binding"/>
    <property type="evidence" value="ECO:0007669"/>
    <property type="project" value="InterPro"/>
</dbReference>
<dbReference type="PRINTS" id="PR00420">
    <property type="entry name" value="RNGMNOXGNASE"/>
</dbReference>
<dbReference type="PANTHER" id="PTHR13789:SF261">
    <property type="entry name" value="HYDROXYLASE, PUTATIVE (AFU_ORTHOLOGUE AFUA_7G00590)-RELATED"/>
    <property type="match status" value="1"/>
</dbReference>
<dbReference type="OrthoDB" id="1047367at2759"/>
<evidence type="ECO:0000313" key="9">
    <source>
        <dbReference type="Proteomes" id="UP000800041"/>
    </source>
</evidence>
<dbReference type="Gene3D" id="2.40.400.10">
    <property type="entry name" value="Acetoacetate decarboxylase-like"/>
    <property type="match status" value="1"/>
</dbReference>
<evidence type="ECO:0000256" key="2">
    <source>
        <dbReference type="ARBA" id="ARBA00022630"/>
    </source>
</evidence>
<protein>
    <submittedName>
        <fullName evidence="8">FAD binding domain protein</fullName>
    </submittedName>
</protein>
<keyword evidence="5" id="KW-0503">Monooxygenase</keyword>
<comment type="similarity">
    <text evidence="1">Belongs to the paxM FAD-dependent monooxygenase family.</text>
</comment>
<feature type="compositionally biased region" description="Polar residues" evidence="6">
    <location>
        <begin position="643"/>
        <end position="662"/>
    </location>
</feature>
<dbReference type="Gene3D" id="3.50.50.60">
    <property type="entry name" value="FAD/NAD(P)-binding domain"/>
    <property type="match status" value="1"/>
</dbReference>
<feature type="region of interest" description="Disordered" evidence="6">
    <location>
        <begin position="584"/>
        <end position="662"/>
    </location>
</feature>
<dbReference type="GO" id="GO:0016829">
    <property type="term" value="F:lyase activity"/>
    <property type="evidence" value="ECO:0007669"/>
    <property type="project" value="InterPro"/>
</dbReference>
<evidence type="ECO:0000256" key="6">
    <source>
        <dbReference type="SAM" id="MobiDB-lite"/>
    </source>
</evidence>
<dbReference type="SUPFAM" id="SSF54373">
    <property type="entry name" value="FAD-linked reductases, C-terminal domain"/>
    <property type="match status" value="1"/>
</dbReference>
<dbReference type="SUPFAM" id="SSF160104">
    <property type="entry name" value="Acetoacetate decarboxylase-like"/>
    <property type="match status" value="1"/>
</dbReference>
<dbReference type="SUPFAM" id="SSF51905">
    <property type="entry name" value="FAD/NAD(P)-binding domain"/>
    <property type="match status" value="1"/>
</dbReference>
<dbReference type="InterPro" id="IPR023375">
    <property type="entry name" value="ADC_dom_sf"/>
</dbReference>
<proteinExistence type="inferred from homology"/>
<dbReference type="GO" id="GO:0004497">
    <property type="term" value="F:monooxygenase activity"/>
    <property type="evidence" value="ECO:0007669"/>
    <property type="project" value="UniProtKB-KW"/>
</dbReference>
<name>A0A6G1GVM9_9PEZI</name>
<dbReference type="InterPro" id="IPR010451">
    <property type="entry name" value="Acetoacetate_decarboxylase"/>
</dbReference>
<evidence type="ECO:0000256" key="1">
    <source>
        <dbReference type="ARBA" id="ARBA00007992"/>
    </source>
</evidence>
<evidence type="ECO:0000259" key="7">
    <source>
        <dbReference type="Pfam" id="PF01494"/>
    </source>
</evidence>
<feature type="compositionally biased region" description="Basic and acidic residues" evidence="6">
    <location>
        <begin position="587"/>
        <end position="613"/>
    </location>
</feature>
<evidence type="ECO:0000313" key="8">
    <source>
        <dbReference type="EMBL" id="KAF1984857.1"/>
    </source>
</evidence>
<dbReference type="PANTHER" id="PTHR13789">
    <property type="entry name" value="MONOOXYGENASE"/>
    <property type="match status" value="1"/>
</dbReference>
<reference evidence="8" key="1">
    <citation type="journal article" date="2020" name="Stud. Mycol.">
        <title>101 Dothideomycetes genomes: a test case for predicting lifestyles and emergence of pathogens.</title>
        <authorList>
            <person name="Haridas S."/>
            <person name="Albert R."/>
            <person name="Binder M."/>
            <person name="Bloem J."/>
            <person name="Labutti K."/>
            <person name="Salamov A."/>
            <person name="Andreopoulos B."/>
            <person name="Baker S."/>
            <person name="Barry K."/>
            <person name="Bills G."/>
            <person name="Bluhm B."/>
            <person name="Cannon C."/>
            <person name="Castanera R."/>
            <person name="Culley D."/>
            <person name="Daum C."/>
            <person name="Ezra D."/>
            <person name="Gonzalez J."/>
            <person name="Henrissat B."/>
            <person name="Kuo A."/>
            <person name="Liang C."/>
            <person name="Lipzen A."/>
            <person name="Lutzoni F."/>
            <person name="Magnuson J."/>
            <person name="Mondo S."/>
            <person name="Nolan M."/>
            <person name="Ohm R."/>
            <person name="Pangilinan J."/>
            <person name="Park H.-J."/>
            <person name="Ramirez L."/>
            <person name="Alfaro M."/>
            <person name="Sun H."/>
            <person name="Tritt A."/>
            <person name="Yoshinaga Y."/>
            <person name="Zwiers L.-H."/>
            <person name="Turgeon B."/>
            <person name="Goodwin S."/>
            <person name="Spatafora J."/>
            <person name="Crous P."/>
            <person name="Grigoriev I."/>
        </authorList>
    </citation>
    <scope>NUCLEOTIDE SEQUENCE</scope>
    <source>
        <strain evidence="8">CBS 113979</strain>
    </source>
</reference>
<organism evidence="8 9">
    <name type="scientific">Aulographum hederae CBS 113979</name>
    <dbReference type="NCBI Taxonomy" id="1176131"/>
    <lineage>
        <taxon>Eukaryota</taxon>
        <taxon>Fungi</taxon>
        <taxon>Dikarya</taxon>
        <taxon>Ascomycota</taxon>
        <taxon>Pezizomycotina</taxon>
        <taxon>Dothideomycetes</taxon>
        <taxon>Pleosporomycetidae</taxon>
        <taxon>Aulographales</taxon>
        <taxon>Aulographaceae</taxon>
    </lineage>
</organism>
<dbReference type="EMBL" id="ML977165">
    <property type="protein sequence ID" value="KAF1984857.1"/>
    <property type="molecule type" value="Genomic_DNA"/>
</dbReference>
<dbReference type="Pfam" id="PF01494">
    <property type="entry name" value="FAD_binding_3"/>
    <property type="match status" value="1"/>
</dbReference>
<keyword evidence="3" id="KW-0274">FAD</keyword>
<dbReference type="Pfam" id="PF06314">
    <property type="entry name" value="ADC"/>
    <property type="match status" value="1"/>
</dbReference>
<gene>
    <name evidence="8" type="ORF">K402DRAFT_464818</name>
</gene>
<sequence length="719" mass="79061">MVDSKQMNGGESPTLRVLIAGAGIGGLTTAIGLAQQGHEVIVFEQSRFANETGAALHLSPNSNGILKKLGLDAEKIGGNEMQGLHEYTPEGKFKFAAPTRSDAWQHKWLLVHRIHLHQELKRMAQHPEGDAIPVKLKTSSRIVKVDSKNATVTLENGEEHHGDIVIGADGVHSVCRAFVPGGDVKPFDSGKSAYRFLVPRKELLEDPLTKELLGGEGTMLMVIGDDRRIAMYPCSNNEMTNFVVMHPGRESQASGDWNQQGNKGKLLEIFKSFGSNIQALFGHAPENDLKLWPLLDMEKLPTWVEGRLALLGDAAHPFLPYQGQGGGQAMEDAASLAVIFPKGTPREEIPDRLKLYEECRYERAHMVQHFTRLVGRDASEIPAGEKSNVQEHIFYNLGYDEWHHSTRKLQEWTYARNPQLCWRMPVSFGPMPGPRQSPLGRPLQTGGNSSFSTASIKFKTSRTLLQNLLPNSSYSFISPGTIAYASLSCTTLNNLNWLSGGGYRHFGLSLHGVRYIKKDGSVVVGTFLAVLFENLADPIMTGREELGMPKLYCALDAYRREKSFSLEASWRGVRFGGIELSGLEKVSGSDEEKENANETKTESEKESEEKTNADSDGILTHRYIPSVGRNSKPDADYPVYIPSASTNSTPDGAPSNTPPSTTYKAKKASFNFKPCDWDGLPTLHHIASFLAEMSCIEVVEAKVVDGLGVPAMGDAERVE</sequence>
<evidence type="ECO:0000256" key="5">
    <source>
        <dbReference type="ARBA" id="ARBA00023033"/>
    </source>
</evidence>
<evidence type="ECO:0000256" key="4">
    <source>
        <dbReference type="ARBA" id="ARBA00023002"/>
    </source>
</evidence>